<gene>
    <name evidence="1" type="ORF">LCGC14_0923280</name>
</gene>
<dbReference type="AlphaFoldDB" id="A0A0F9RWN9"/>
<proteinExistence type="predicted"/>
<organism evidence="1">
    <name type="scientific">marine sediment metagenome</name>
    <dbReference type="NCBI Taxonomy" id="412755"/>
    <lineage>
        <taxon>unclassified sequences</taxon>
        <taxon>metagenomes</taxon>
        <taxon>ecological metagenomes</taxon>
    </lineage>
</organism>
<comment type="caution">
    <text evidence="1">The sequence shown here is derived from an EMBL/GenBank/DDBJ whole genome shotgun (WGS) entry which is preliminary data.</text>
</comment>
<protein>
    <submittedName>
        <fullName evidence="1">Uncharacterized protein</fullName>
    </submittedName>
</protein>
<reference evidence="1" key="1">
    <citation type="journal article" date="2015" name="Nature">
        <title>Complex archaea that bridge the gap between prokaryotes and eukaryotes.</title>
        <authorList>
            <person name="Spang A."/>
            <person name="Saw J.H."/>
            <person name="Jorgensen S.L."/>
            <person name="Zaremba-Niedzwiedzka K."/>
            <person name="Martijn J."/>
            <person name="Lind A.E."/>
            <person name="van Eijk R."/>
            <person name="Schleper C."/>
            <person name="Guy L."/>
            <person name="Ettema T.J."/>
        </authorList>
    </citation>
    <scope>NUCLEOTIDE SEQUENCE</scope>
</reference>
<evidence type="ECO:0000313" key="1">
    <source>
        <dbReference type="EMBL" id="KKN21643.1"/>
    </source>
</evidence>
<sequence>MDGKRYKIEQEKDGSIQVYFDKSIIYTFDNLDDMLGYIFDENGYFKV</sequence>
<name>A0A0F9RWN9_9ZZZZ</name>
<accession>A0A0F9RWN9</accession>
<dbReference type="EMBL" id="LAZR01003130">
    <property type="protein sequence ID" value="KKN21643.1"/>
    <property type="molecule type" value="Genomic_DNA"/>
</dbReference>